<keyword evidence="4" id="KW-0969">Cilium</keyword>
<evidence type="ECO:0000259" key="6">
    <source>
        <dbReference type="Pfam" id="PF24760"/>
    </source>
</evidence>
<keyword evidence="3" id="KW-0677">Repeat</keyword>
<evidence type="ECO:0000313" key="9">
    <source>
        <dbReference type="Proteomes" id="UP000270296"/>
    </source>
</evidence>
<keyword evidence="2" id="KW-0853">WD repeat</keyword>
<dbReference type="InterPro" id="IPR056156">
    <property type="entry name" value="TPR_IF140_C"/>
</dbReference>
<evidence type="ECO:0000256" key="2">
    <source>
        <dbReference type="ARBA" id="ARBA00022574"/>
    </source>
</evidence>
<dbReference type="GO" id="GO:0036064">
    <property type="term" value="C:ciliary basal body"/>
    <property type="evidence" value="ECO:0007669"/>
    <property type="project" value="TreeGrafter"/>
</dbReference>
<evidence type="ECO:0000313" key="10">
    <source>
        <dbReference type="WBParaSite" id="SBAD_0000846801-mRNA-1"/>
    </source>
</evidence>
<sequence length="729" mass="83806">MAPYCEKLISTKVPFVYFGKRPEADMVENNMEKKVNETLVRRTYEIFIGLEDADDATRSALLDFSMHMAGMNVDSAYKSLQNITNKAVWMSLARMCVITERLDMVMLCLGKMQNAMAARAVQQSMLKEKQPKLHLAELAVQLEMISCQFCVCLLKDHAVKLLTECQRYDVLNRLYQARNDWTKAIEIAEKYDRIHLKNTYYAYAKHLQSSEEWEAAVEYNDRNLLHWWARYLESLGDIKAAKKYYQKVEDTQSVVRLLCHIEEHDTAMKVAMDTKNKAACFYLAQYYENANQKETSLKFYTLAESYGNAIRICKEVGMVDEITQLAMLGTKKDMIDAAKFYEEEGLHVDQAVMLYHKAGMFAKALDLAFSTGELSALNLIAVEVNDKMDPAILKRFAEFFIQNHQYLKAVQALANARQAYNTQRIEIICLNLTTLSEFLPHAATRNELLKKLADYCTQQGQYYNAAKKYIQSGNEILGMKALLRSGDKDKIVFFANTARSREIYIMAANYLQTLNWKAHPDIMNNIVLFYKRGRAMDLLASFYKFNTQRHQPHYELFFTWGLAMALAPSHNNALVHAAHMSNAANIEIEECQNYEHAMSALYQALEYLEKSGEASASDNTRVLRQEIHGRISTIKKFTDLKKLLETNRSEAIVRLVDMTGTKGEETTVKVRDIYALLINDCLRNNESEKVKSTCKLSTFYATDLINWFVPGLMQRRNEACFLTFKATVK</sequence>
<evidence type="ECO:0000259" key="7">
    <source>
        <dbReference type="Pfam" id="PF24762"/>
    </source>
</evidence>
<keyword evidence="9" id="KW-1185">Reference proteome</keyword>
<evidence type="ECO:0000256" key="5">
    <source>
        <dbReference type="ARBA" id="ARBA00023273"/>
    </source>
</evidence>
<dbReference type="Gene3D" id="1.25.40.470">
    <property type="match status" value="1"/>
</dbReference>
<gene>
    <name evidence="8" type="ORF">SBAD_LOCUS8167</name>
</gene>
<feature type="domain" description="IF140/IFT172/WDR19 TPR" evidence="7">
    <location>
        <begin position="220"/>
        <end position="529"/>
    </location>
</feature>
<dbReference type="GO" id="GO:0005930">
    <property type="term" value="C:axoneme"/>
    <property type="evidence" value="ECO:0007669"/>
    <property type="project" value="TreeGrafter"/>
</dbReference>
<evidence type="ECO:0000256" key="4">
    <source>
        <dbReference type="ARBA" id="ARBA00023069"/>
    </source>
</evidence>
<evidence type="ECO:0000313" key="8">
    <source>
        <dbReference type="EMBL" id="VDP15601.1"/>
    </source>
</evidence>
<comment type="subcellular location">
    <subcellularLocation>
        <location evidence="1">Cell projection</location>
        <location evidence="1">Cilium</location>
    </subcellularLocation>
</comment>
<dbReference type="Proteomes" id="UP000270296">
    <property type="component" value="Unassembled WGS sequence"/>
</dbReference>
<feature type="domain" description="IF140 C-terminal TPR" evidence="6">
    <location>
        <begin position="582"/>
        <end position="691"/>
    </location>
</feature>
<reference evidence="10" key="1">
    <citation type="submission" date="2016-06" db="UniProtKB">
        <authorList>
            <consortium name="WormBaseParasite"/>
        </authorList>
    </citation>
    <scope>IDENTIFICATION</scope>
</reference>
<dbReference type="GO" id="GO:0035721">
    <property type="term" value="P:intraciliary retrograde transport"/>
    <property type="evidence" value="ECO:0007669"/>
    <property type="project" value="TreeGrafter"/>
</dbReference>
<feature type="domain" description="IF140/IFT172/WDR19 TPR" evidence="7">
    <location>
        <begin position="72"/>
        <end position="219"/>
    </location>
</feature>
<dbReference type="PANTHER" id="PTHR15722">
    <property type="entry name" value="IFT140/172-RELATED"/>
    <property type="match status" value="1"/>
</dbReference>
<dbReference type="PANTHER" id="PTHR15722:SF7">
    <property type="entry name" value="INTRAFLAGELLAR TRANSPORT PROTEIN 140 HOMOLOG"/>
    <property type="match status" value="1"/>
</dbReference>
<proteinExistence type="predicted"/>
<protein>
    <submittedName>
        <fullName evidence="10">Intraflagellar transport protein 140 homolog</fullName>
    </submittedName>
</protein>
<dbReference type="InterPro" id="IPR011990">
    <property type="entry name" value="TPR-like_helical_dom_sf"/>
</dbReference>
<keyword evidence="5" id="KW-0966">Cell projection</keyword>
<dbReference type="EMBL" id="UZAM01011325">
    <property type="protein sequence ID" value="VDP15601.1"/>
    <property type="molecule type" value="Genomic_DNA"/>
</dbReference>
<dbReference type="WBParaSite" id="SBAD_0000846801-mRNA-1">
    <property type="protein sequence ID" value="SBAD_0000846801-mRNA-1"/>
    <property type="gene ID" value="SBAD_0000846801"/>
</dbReference>
<reference evidence="8 9" key="2">
    <citation type="submission" date="2018-11" db="EMBL/GenBank/DDBJ databases">
        <authorList>
            <consortium name="Pathogen Informatics"/>
        </authorList>
    </citation>
    <scope>NUCLEOTIDE SEQUENCE [LARGE SCALE GENOMIC DNA]</scope>
</reference>
<dbReference type="GO" id="GO:0030991">
    <property type="term" value="C:intraciliary transport particle A"/>
    <property type="evidence" value="ECO:0007669"/>
    <property type="project" value="TreeGrafter"/>
</dbReference>
<dbReference type="AlphaFoldDB" id="A0A183IX20"/>
<evidence type="ECO:0000256" key="1">
    <source>
        <dbReference type="ARBA" id="ARBA00004138"/>
    </source>
</evidence>
<accession>A0A183IX20</accession>
<dbReference type="SUPFAM" id="SSF48452">
    <property type="entry name" value="TPR-like"/>
    <property type="match status" value="1"/>
</dbReference>
<dbReference type="Pfam" id="PF24760">
    <property type="entry name" value="TPR_IF140_C"/>
    <property type="match status" value="1"/>
</dbReference>
<dbReference type="OrthoDB" id="10258787at2759"/>
<dbReference type="InterPro" id="IPR056168">
    <property type="entry name" value="TPR_IF140/IFT172/WDR19"/>
</dbReference>
<name>A0A183IX20_9BILA</name>
<organism evidence="10">
    <name type="scientific">Soboliphyme baturini</name>
    <dbReference type="NCBI Taxonomy" id="241478"/>
    <lineage>
        <taxon>Eukaryota</taxon>
        <taxon>Metazoa</taxon>
        <taxon>Ecdysozoa</taxon>
        <taxon>Nematoda</taxon>
        <taxon>Enoplea</taxon>
        <taxon>Dorylaimia</taxon>
        <taxon>Dioctophymatida</taxon>
        <taxon>Dioctophymatoidea</taxon>
        <taxon>Soboliphymatidae</taxon>
        <taxon>Soboliphyme</taxon>
    </lineage>
</organism>
<evidence type="ECO:0000256" key="3">
    <source>
        <dbReference type="ARBA" id="ARBA00022737"/>
    </source>
</evidence>
<dbReference type="Pfam" id="PF24762">
    <property type="entry name" value="TPR_IF140-IFT172"/>
    <property type="match status" value="2"/>
</dbReference>